<dbReference type="Gene3D" id="3.30.300.30">
    <property type="match status" value="1"/>
</dbReference>
<evidence type="ECO:0000259" key="4">
    <source>
        <dbReference type="Pfam" id="PF13193"/>
    </source>
</evidence>
<dbReference type="PANTHER" id="PTHR43201">
    <property type="entry name" value="ACYL-COA SYNTHETASE"/>
    <property type="match status" value="1"/>
</dbReference>
<evidence type="ECO:0000313" key="5">
    <source>
        <dbReference type="EMBL" id="MFC3205362.1"/>
    </source>
</evidence>
<reference evidence="6" key="1">
    <citation type="journal article" date="2019" name="Int. J. Syst. Evol. Microbiol.">
        <title>The Global Catalogue of Microorganisms (GCM) 10K type strain sequencing project: providing services to taxonomists for standard genome sequencing and annotation.</title>
        <authorList>
            <consortium name="The Broad Institute Genomics Platform"/>
            <consortium name="The Broad Institute Genome Sequencing Center for Infectious Disease"/>
            <person name="Wu L."/>
            <person name="Ma J."/>
        </authorList>
    </citation>
    <scope>NUCLEOTIDE SEQUENCE [LARGE SCALE GENOMIC DNA]</scope>
    <source>
        <strain evidence="6">KCTC 52165</strain>
    </source>
</reference>
<dbReference type="Gene3D" id="3.40.50.12780">
    <property type="entry name" value="N-terminal domain of ligase-like"/>
    <property type="match status" value="1"/>
</dbReference>
<gene>
    <name evidence="5" type="ORF">ACFOHJ_03990</name>
</gene>
<evidence type="ECO:0000256" key="2">
    <source>
        <dbReference type="ARBA" id="ARBA00022598"/>
    </source>
</evidence>
<keyword evidence="2" id="KW-0436">Ligase</keyword>
<proteinExistence type="inferred from homology"/>
<dbReference type="PROSITE" id="PS00455">
    <property type="entry name" value="AMP_BINDING"/>
    <property type="match status" value="1"/>
</dbReference>
<protein>
    <submittedName>
        <fullName evidence="5">Class I adenylate-forming enzyme family protein</fullName>
    </submittedName>
</protein>
<dbReference type="InterPro" id="IPR000873">
    <property type="entry name" value="AMP-dep_synth/lig_dom"/>
</dbReference>
<dbReference type="InterPro" id="IPR045851">
    <property type="entry name" value="AMP-bd_C_sf"/>
</dbReference>
<accession>A0ABV7KD83</accession>
<keyword evidence="6" id="KW-1185">Reference proteome</keyword>
<evidence type="ECO:0000313" key="6">
    <source>
        <dbReference type="Proteomes" id="UP001595583"/>
    </source>
</evidence>
<dbReference type="SUPFAM" id="SSF56801">
    <property type="entry name" value="Acetyl-CoA synthetase-like"/>
    <property type="match status" value="1"/>
</dbReference>
<dbReference type="Pfam" id="PF00501">
    <property type="entry name" value="AMP-binding"/>
    <property type="match status" value="1"/>
</dbReference>
<dbReference type="CDD" id="cd04433">
    <property type="entry name" value="AFD_class_I"/>
    <property type="match status" value="1"/>
</dbReference>
<sequence>MTASMRSMLLSLLDERAEMVEHRTQTATDLKSFANAVIARADELRDAGISGAAIVACRKPLDYLCDIFALWETGTMAVTVNPAITPEERRNVVAATGASALLDDDGLNATGVKTSAAGPLGPDDPALVLMTSGTTGRPKGIVHTQRSLSARVSLNLSAIGAGDLQRSLCVLPLHFGHGMIGNVFTVLAAGGRLVLWPQPGLDEIGGFGPLVDAERLTFMSSTPTFWTVAMRLSPRPAQAMRRVHVGSAPLSLPQWRAIAEWTGCSRVFNMYGMTETANWFAAASLEEADAADGLVGRPWGGAVAVLCEDGGVRREGVGEILAATPSMMNGYLGMEEETSAAFHGAWLRTGDTGRIDAAGRITLVGRIKNEINRGGVKIPAEEIDMLLERHPQVREACAFAIPDPVAGEAVAAAVVGEEGLDIPALRAWCRERCRAEAVPMRLFVMTAIPRNDRGKIVRARVREAALASGPGA</sequence>
<dbReference type="InterPro" id="IPR025110">
    <property type="entry name" value="AMP-bd_C"/>
</dbReference>
<organism evidence="5 6">
    <name type="scientific">Aquamicrobium soli</name>
    <dbReference type="NCBI Taxonomy" id="1811518"/>
    <lineage>
        <taxon>Bacteria</taxon>
        <taxon>Pseudomonadati</taxon>
        <taxon>Pseudomonadota</taxon>
        <taxon>Alphaproteobacteria</taxon>
        <taxon>Hyphomicrobiales</taxon>
        <taxon>Phyllobacteriaceae</taxon>
        <taxon>Aquamicrobium</taxon>
    </lineage>
</organism>
<dbReference type="InterPro" id="IPR042099">
    <property type="entry name" value="ANL_N_sf"/>
</dbReference>
<dbReference type="RefSeq" id="WP_378218766.1">
    <property type="nucleotide sequence ID" value="NZ_JBHRTK010000004.1"/>
</dbReference>
<dbReference type="Proteomes" id="UP001595583">
    <property type="component" value="Unassembled WGS sequence"/>
</dbReference>
<dbReference type="EMBL" id="JBHRTK010000004">
    <property type="protein sequence ID" value="MFC3205362.1"/>
    <property type="molecule type" value="Genomic_DNA"/>
</dbReference>
<feature type="domain" description="AMP-dependent synthetase/ligase" evidence="3">
    <location>
        <begin position="41"/>
        <end position="332"/>
    </location>
</feature>
<dbReference type="PANTHER" id="PTHR43201:SF5">
    <property type="entry name" value="MEDIUM-CHAIN ACYL-COA LIGASE ACSF2, MITOCHONDRIAL"/>
    <property type="match status" value="1"/>
</dbReference>
<comment type="similarity">
    <text evidence="1">Belongs to the ATP-dependent AMP-binding enzyme family.</text>
</comment>
<dbReference type="InterPro" id="IPR020845">
    <property type="entry name" value="AMP-binding_CS"/>
</dbReference>
<feature type="domain" description="AMP-binding enzyme C-terminal" evidence="4">
    <location>
        <begin position="382"/>
        <end position="455"/>
    </location>
</feature>
<evidence type="ECO:0000256" key="1">
    <source>
        <dbReference type="ARBA" id="ARBA00006432"/>
    </source>
</evidence>
<comment type="caution">
    <text evidence="5">The sequence shown here is derived from an EMBL/GenBank/DDBJ whole genome shotgun (WGS) entry which is preliminary data.</text>
</comment>
<dbReference type="Pfam" id="PF13193">
    <property type="entry name" value="AMP-binding_C"/>
    <property type="match status" value="1"/>
</dbReference>
<name>A0ABV7KD83_9HYPH</name>
<evidence type="ECO:0000259" key="3">
    <source>
        <dbReference type="Pfam" id="PF00501"/>
    </source>
</evidence>